<protein>
    <submittedName>
        <fullName evidence="3">Class I SAM-dependent methyltransferase</fullName>
    </submittedName>
</protein>
<gene>
    <name evidence="3" type="ORF">G3M99_07960</name>
</gene>
<evidence type="ECO:0000256" key="1">
    <source>
        <dbReference type="ARBA" id="ARBA00022679"/>
    </source>
</evidence>
<name>A0A6M0H3H2_9CLOT</name>
<dbReference type="PANTHER" id="PTHR43675">
    <property type="entry name" value="ARSENITE METHYLTRANSFERASE"/>
    <property type="match status" value="1"/>
</dbReference>
<evidence type="ECO:0000256" key="2">
    <source>
        <dbReference type="ARBA" id="ARBA00022691"/>
    </source>
</evidence>
<evidence type="ECO:0000313" key="3">
    <source>
        <dbReference type="EMBL" id="NEU04788.1"/>
    </source>
</evidence>
<dbReference type="RefSeq" id="WP_199869772.1">
    <property type="nucleotide sequence ID" value="NZ_JAAGPU010000012.1"/>
</dbReference>
<reference evidence="3 4" key="1">
    <citation type="submission" date="2020-02" db="EMBL/GenBank/DDBJ databases">
        <title>Genome assembly of a novel Clostridium senegalense strain.</title>
        <authorList>
            <person name="Gupta T.B."/>
            <person name="Jauregui R."/>
            <person name="Maclean P."/>
            <person name="Nawarathana A."/>
            <person name="Brightwell G."/>
        </authorList>
    </citation>
    <scope>NUCLEOTIDE SEQUENCE [LARGE SCALE GENOMIC DNA]</scope>
    <source>
        <strain evidence="3 4">AGRFS4</strain>
    </source>
</reference>
<dbReference type="Proteomes" id="UP000481872">
    <property type="component" value="Unassembled WGS sequence"/>
</dbReference>
<sequence>MYKEVEDILVCPRCGSKINIRKIYLKEGEEIIEGTLNCEKNHKFYIKHGIIDFHYKENKNVSNLAQFYFERDFENINIAIENKTPNNLRNFQNLSKQYMNAIIQKKKYKNVLDIASGRSILLEGMAEKFSHNPNIVSLDLNFAVLKYNRKMIKKINPKAKITYIACDYLNLPFKNSAFDCITSYYGFPNMTQSSPRVMQESYRILRRKGLVLDARILVSDKDEYYNQLKAIATANMNFPNPEIVSVEQLILQIYKKIGFSEFKNEKIGESIGEFNELDIIPMQGQKFKSSVLIIKK</sequence>
<keyword evidence="2" id="KW-0949">S-adenosyl-L-methionine</keyword>
<keyword evidence="3" id="KW-0489">Methyltransferase</keyword>
<dbReference type="Pfam" id="PF01209">
    <property type="entry name" value="Ubie_methyltran"/>
    <property type="match status" value="1"/>
</dbReference>
<dbReference type="AlphaFoldDB" id="A0A6M0H3H2"/>
<dbReference type="EMBL" id="JAAGPU010000012">
    <property type="protein sequence ID" value="NEU04788.1"/>
    <property type="molecule type" value="Genomic_DNA"/>
</dbReference>
<comment type="caution">
    <text evidence="3">The sequence shown here is derived from an EMBL/GenBank/DDBJ whole genome shotgun (WGS) entry which is preliminary data.</text>
</comment>
<organism evidence="3 4">
    <name type="scientific">Clostridium senegalense</name>
    <dbReference type="NCBI Taxonomy" id="1465809"/>
    <lineage>
        <taxon>Bacteria</taxon>
        <taxon>Bacillati</taxon>
        <taxon>Bacillota</taxon>
        <taxon>Clostridia</taxon>
        <taxon>Eubacteriales</taxon>
        <taxon>Clostridiaceae</taxon>
        <taxon>Clostridium</taxon>
    </lineage>
</organism>
<dbReference type="SUPFAM" id="SSF53335">
    <property type="entry name" value="S-adenosyl-L-methionine-dependent methyltransferases"/>
    <property type="match status" value="1"/>
</dbReference>
<dbReference type="GO" id="GO:0032259">
    <property type="term" value="P:methylation"/>
    <property type="evidence" value="ECO:0007669"/>
    <property type="project" value="UniProtKB-KW"/>
</dbReference>
<dbReference type="GO" id="GO:0008168">
    <property type="term" value="F:methyltransferase activity"/>
    <property type="evidence" value="ECO:0007669"/>
    <property type="project" value="UniProtKB-KW"/>
</dbReference>
<dbReference type="PANTHER" id="PTHR43675:SF8">
    <property type="entry name" value="ARSENITE METHYLTRANSFERASE"/>
    <property type="match status" value="1"/>
</dbReference>
<dbReference type="InterPro" id="IPR026669">
    <property type="entry name" value="Arsenite_MeTrfase-like"/>
</dbReference>
<dbReference type="Gene3D" id="3.40.50.150">
    <property type="entry name" value="Vaccinia Virus protein VP39"/>
    <property type="match status" value="1"/>
</dbReference>
<keyword evidence="1 3" id="KW-0808">Transferase</keyword>
<evidence type="ECO:0000313" key="4">
    <source>
        <dbReference type="Proteomes" id="UP000481872"/>
    </source>
</evidence>
<keyword evidence="4" id="KW-1185">Reference proteome</keyword>
<dbReference type="CDD" id="cd02440">
    <property type="entry name" value="AdoMet_MTases"/>
    <property type="match status" value="1"/>
</dbReference>
<proteinExistence type="predicted"/>
<dbReference type="InterPro" id="IPR029063">
    <property type="entry name" value="SAM-dependent_MTases_sf"/>
</dbReference>
<accession>A0A6M0H3H2</accession>